<keyword evidence="1" id="KW-0349">Heme</keyword>
<evidence type="ECO:0000313" key="5">
    <source>
        <dbReference type="EMBL" id="SFV55472.1"/>
    </source>
</evidence>
<dbReference type="Gene3D" id="3.40.30.10">
    <property type="entry name" value="Glutaredoxin"/>
    <property type="match status" value="1"/>
</dbReference>
<dbReference type="InterPro" id="IPR036249">
    <property type="entry name" value="Thioredoxin-like_sf"/>
</dbReference>
<dbReference type="PROSITE" id="PS51007">
    <property type="entry name" value="CYTC"/>
    <property type="match status" value="1"/>
</dbReference>
<proteinExistence type="predicted"/>
<accession>A0A1W1BPR7</accession>
<dbReference type="Gene3D" id="1.10.760.10">
    <property type="entry name" value="Cytochrome c-like domain"/>
    <property type="match status" value="1"/>
</dbReference>
<evidence type="ECO:0000256" key="1">
    <source>
        <dbReference type="ARBA" id="ARBA00022617"/>
    </source>
</evidence>
<evidence type="ECO:0000256" key="3">
    <source>
        <dbReference type="ARBA" id="ARBA00023004"/>
    </source>
</evidence>
<dbReference type="InterPro" id="IPR009056">
    <property type="entry name" value="Cyt_c-like_dom"/>
</dbReference>
<dbReference type="GO" id="GO:0009055">
    <property type="term" value="F:electron transfer activity"/>
    <property type="evidence" value="ECO:0007669"/>
    <property type="project" value="InterPro"/>
</dbReference>
<keyword evidence="2" id="KW-0479">Metal-binding</keyword>
<dbReference type="InterPro" id="IPR036909">
    <property type="entry name" value="Cyt_c-like_dom_sf"/>
</dbReference>
<dbReference type="EMBL" id="FPHL01000010">
    <property type="protein sequence ID" value="SFV55472.1"/>
    <property type="molecule type" value="Genomic_DNA"/>
</dbReference>
<dbReference type="GO" id="GO:0046872">
    <property type="term" value="F:metal ion binding"/>
    <property type="evidence" value="ECO:0007669"/>
    <property type="project" value="UniProtKB-KW"/>
</dbReference>
<dbReference type="GO" id="GO:0020037">
    <property type="term" value="F:heme binding"/>
    <property type="evidence" value="ECO:0007669"/>
    <property type="project" value="InterPro"/>
</dbReference>
<gene>
    <name evidence="5" type="ORF">MNB_SV-10-777</name>
</gene>
<keyword evidence="3" id="KW-0408">Iron</keyword>
<dbReference type="Pfam" id="PF13899">
    <property type="entry name" value="Thioredoxin_7"/>
    <property type="match status" value="1"/>
</dbReference>
<dbReference type="AlphaFoldDB" id="A0A1W1BPR7"/>
<feature type="domain" description="Cytochrome c" evidence="4">
    <location>
        <begin position="7"/>
        <end position="128"/>
    </location>
</feature>
<dbReference type="SUPFAM" id="SSF46626">
    <property type="entry name" value="Cytochrome c"/>
    <property type="match status" value="1"/>
</dbReference>
<evidence type="ECO:0000259" key="4">
    <source>
        <dbReference type="PROSITE" id="PS51007"/>
    </source>
</evidence>
<protein>
    <recommendedName>
        <fullName evidence="4">Cytochrome c domain-containing protein</fullName>
    </recommendedName>
</protein>
<organism evidence="5">
    <name type="scientific">hydrothermal vent metagenome</name>
    <dbReference type="NCBI Taxonomy" id="652676"/>
    <lineage>
        <taxon>unclassified sequences</taxon>
        <taxon>metagenomes</taxon>
        <taxon>ecological metagenomes</taxon>
    </lineage>
</organism>
<dbReference type="SUPFAM" id="SSF52833">
    <property type="entry name" value="Thioredoxin-like"/>
    <property type="match status" value="1"/>
</dbReference>
<evidence type="ECO:0000256" key="2">
    <source>
        <dbReference type="ARBA" id="ARBA00022723"/>
    </source>
</evidence>
<reference evidence="5" key="1">
    <citation type="submission" date="2016-10" db="EMBL/GenBank/DDBJ databases">
        <authorList>
            <person name="de Groot N.N."/>
        </authorList>
    </citation>
    <scope>NUCLEOTIDE SEQUENCE</scope>
</reference>
<sequence length="246" mass="28345">MLLNTLLFAVSGEEVFKEKCASCHQYYIPQNKIIANAEHNNTDLNLTAPTLTEMSFMLKDQVGDRKTDAEGQKFQIEDWLTDYLAHPSKEKGVIPKKFTRFFGKMPDMKGKLNEDDIEALADFMYEYAEKMMRRKGVRRYSYDAAKQIAKKEGKIILIEGYIPYCRWCMRMDREVMVEPEVKAALNKKFVLVKMNLLTQKLPLGMKRLGTPSFYFIGSDGKTVIDMVEGFGNKEEFLDLLQSIAAQ</sequence>
<name>A0A1W1BPR7_9ZZZZ</name>
<dbReference type="Pfam" id="PF13442">
    <property type="entry name" value="Cytochrome_CBB3"/>
    <property type="match status" value="1"/>
</dbReference>